<dbReference type="GO" id="GO:0005506">
    <property type="term" value="F:iron ion binding"/>
    <property type="evidence" value="ECO:0007669"/>
    <property type="project" value="InterPro"/>
</dbReference>
<evidence type="ECO:0008006" key="4">
    <source>
        <dbReference type="Google" id="ProtNLM"/>
    </source>
</evidence>
<organism evidence="2 3">
    <name type="scientific">Nitrosomonas mobilis</name>
    <dbReference type="NCBI Taxonomy" id="51642"/>
    <lineage>
        <taxon>Bacteria</taxon>
        <taxon>Pseudomonadati</taxon>
        <taxon>Pseudomonadota</taxon>
        <taxon>Betaproteobacteria</taxon>
        <taxon>Nitrosomonadales</taxon>
        <taxon>Nitrosomonadaceae</taxon>
        <taxon>Nitrosomonas</taxon>
    </lineage>
</organism>
<evidence type="ECO:0000256" key="1">
    <source>
        <dbReference type="SAM" id="SignalP"/>
    </source>
</evidence>
<keyword evidence="3" id="KW-1185">Reference proteome</keyword>
<feature type="chain" id="PRO_5011660328" description="Cytochrome C" evidence="1">
    <location>
        <begin position="23"/>
        <end position="159"/>
    </location>
</feature>
<gene>
    <name evidence="2" type="ORF">NSMM_400203</name>
</gene>
<dbReference type="RefSeq" id="WP_090286232.1">
    <property type="nucleotide sequence ID" value="NZ_FMWO01000048.1"/>
</dbReference>
<accession>A0A1G5SEU6</accession>
<evidence type="ECO:0000313" key="2">
    <source>
        <dbReference type="EMBL" id="SCZ85725.1"/>
    </source>
</evidence>
<dbReference type="GO" id="GO:0009055">
    <property type="term" value="F:electron transfer activity"/>
    <property type="evidence" value="ECO:0007669"/>
    <property type="project" value="InterPro"/>
</dbReference>
<keyword evidence="1" id="KW-0732">Signal</keyword>
<dbReference type="EMBL" id="FMWO01000048">
    <property type="protein sequence ID" value="SCZ85725.1"/>
    <property type="molecule type" value="Genomic_DNA"/>
</dbReference>
<proteinExistence type="predicted"/>
<dbReference type="SUPFAM" id="SSF47175">
    <property type="entry name" value="Cytochromes"/>
    <property type="match status" value="1"/>
</dbReference>
<dbReference type="Proteomes" id="UP000198729">
    <property type="component" value="Unassembled WGS sequence"/>
</dbReference>
<reference evidence="2 3" key="1">
    <citation type="submission" date="2016-10" db="EMBL/GenBank/DDBJ databases">
        <authorList>
            <person name="de Groot N.N."/>
        </authorList>
    </citation>
    <scope>NUCLEOTIDE SEQUENCE [LARGE SCALE GENOMIC DNA]</scope>
    <source>
        <strain evidence="2">1</strain>
    </source>
</reference>
<dbReference type="OrthoDB" id="1150802at2"/>
<protein>
    <recommendedName>
        <fullName evidence="4">Cytochrome C</fullName>
    </recommendedName>
</protein>
<dbReference type="GO" id="GO:0022900">
    <property type="term" value="P:electron transport chain"/>
    <property type="evidence" value="ECO:0007669"/>
    <property type="project" value="InterPro"/>
</dbReference>
<dbReference type="AlphaFoldDB" id="A0A1G5SEU6"/>
<name>A0A1G5SEU6_9PROT</name>
<evidence type="ECO:0000313" key="3">
    <source>
        <dbReference type="Proteomes" id="UP000198729"/>
    </source>
</evidence>
<dbReference type="STRING" id="51642.NSMM_400203"/>
<sequence length="159" mass="17839">MKKFFLILISVCIGLFSTSAISSDPDTRHIIPLNMMQRHHILSEMRALLEGTQVILQSLAKQDMAAIAKHARSLGTEMPHTGEQHLHGILPKPFVAMGMQVHRGFDQIATEAETSRHPETILQRLSDITRICADCHAGYQIRLRASSGHTELDKPHHKH</sequence>
<dbReference type="GO" id="GO:0020037">
    <property type="term" value="F:heme binding"/>
    <property type="evidence" value="ECO:0007669"/>
    <property type="project" value="InterPro"/>
</dbReference>
<dbReference type="InterPro" id="IPR010980">
    <property type="entry name" value="Cyt_c/b562"/>
</dbReference>
<feature type="signal peptide" evidence="1">
    <location>
        <begin position="1"/>
        <end position="22"/>
    </location>
</feature>